<organism evidence="4">
    <name type="scientific">marine sediment metagenome</name>
    <dbReference type="NCBI Taxonomy" id="412755"/>
    <lineage>
        <taxon>unclassified sequences</taxon>
        <taxon>metagenomes</taxon>
        <taxon>ecological metagenomes</taxon>
    </lineage>
</organism>
<dbReference type="InterPro" id="IPR007484">
    <property type="entry name" value="Peptidase_M28"/>
</dbReference>
<keyword evidence="1" id="KW-0808">Transferase</keyword>
<evidence type="ECO:0000256" key="2">
    <source>
        <dbReference type="ARBA" id="ARBA00023315"/>
    </source>
</evidence>
<comment type="caution">
    <text evidence="4">The sequence shown here is derived from an EMBL/GenBank/DDBJ whole genome shotgun (WGS) entry which is preliminary data.</text>
</comment>
<dbReference type="PANTHER" id="PTHR12283">
    <property type="entry name" value="GLUTAMINYL-PEPTIDE CYCLOTRANSFERASE"/>
    <property type="match status" value="1"/>
</dbReference>
<dbReference type="GO" id="GO:0016603">
    <property type="term" value="F:glutaminyl-peptide cyclotransferase activity"/>
    <property type="evidence" value="ECO:0007669"/>
    <property type="project" value="TreeGrafter"/>
</dbReference>
<dbReference type="InterPro" id="IPR040234">
    <property type="entry name" value="QC/QCL"/>
</dbReference>
<gene>
    <name evidence="4" type="ORF">S01H4_23524</name>
</gene>
<dbReference type="Pfam" id="PF04389">
    <property type="entry name" value="Peptidase_M28"/>
    <property type="match status" value="1"/>
</dbReference>
<dbReference type="EMBL" id="BART01010927">
    <property type="protein sequence ID" value="GAG78614.1"/>
    <property type="molecule type" value="Genomic_DNA"/>
</dbReference>
<evidence type="ECO:0000259" key="3">
    <source>
        <dbReference type="Pfam" id="PF04389"/>
    </source>
</evidence>
<proteinExistence type="predicted"/>
<dbReference type="GO" id="GO:0008270">
    <property type="term" value="F:zinc ion binding"/>
    <property type="evidence" value="ECO:0007669"/>
    <property type="project" value="TreeGrafter"/>
</dbReference>
<keyword evidence="2" id="KW-0012">Acyltransferase</keyword>
<protein>
    <recommendedName>
        <fullName evidence="3">Peptidase M28 domain-containing protein</fullName>
    </recommendedName>
</protein>
<sequence>MFFLLRPYKVQNIDVTLEFDEKHADKAYDIIDDQLDIGFRIPGEKESEECIEYFISKFKDIDADFSYEIHNFSVESVDCQNILFKLNEKEENIVILASHYDSRAKATKDDSNPDDPVPGANDGASSCAILIELAKILYDRREDLDC</sequence>
<dbReference type="AlphaFoldDB" id="X1AA32"/>
<feature type="non-terminal residue" evidence="4">
    <location>
        <position position="146"/>
    </location>
</feature>
<name>X1AA32_9ZZZZ</name>
<evidence type="ECO:0000256" key="1">
    <source>
        <dbReference type="ARBA" id="ARBA00022679"/>
    </source>
</evidence>
<dbReference type="Gene3D" id="3.40.630.10">
    <property type="entry name" value="Zn peptidases"/>
    <property type="match status" value="1"/>
</dbReference>
<accession>X1AA32</accession>
<reference evidence="4" key="1">
    <citation type="journal article" date="2014" name="Front. Microbiol.">
        <title>High frequency of phylogenetically diverse reductive dehalogenase-homologous genes in deep subseafloor sedimentary metagenomes.</title>
        <authorList>
            <person name="Kawai M."/>
            <person name="Futagami T."/>
            <person name="Toyoda A."/>
            <person name="Takaki Y."/>
            <person name="Nishi S."/>
            <person name="Hori S."/>
            <person name="Arai W."/>
            <person name="Tsubouchi T."/>
            <person name="Morono Y."/>
            <person name="Uchiyama I."/>
            <person name="Ito T."/>
            <person name="Fujiyama A."/>
            <person name="Inagaki F."/>
            <person name="Takami H."/>
        </authorList>
    </citation>
    <scope>NUCLEOTIDE SEQUENCE</scope>
    <source>
        <strain evidence="4">Expedition CK06-06</strain>
    </source>
</reference>
<dbReference type="PANTHER" id="PTHR12283:SF6">
    <property type="entry name" value="GLUTAMINYL-PEPTIDE CYCLOTRANSFERASE-RELATED"/>
    <property type="match status" value="1"/>
</dbReference>
<dbReference type="SUPFAM" id="SSF53187">
    <property type="entry name" value="Zn-dependent exopeptidases"/>
    <property type="match status" value="1"/>
</dbReference>
<evidence type="ECO:0000313" key="4">
    <source>
        <dbReference type="EMBL" id="GAG78614.1"/>
    </source>
</evidence>
<feature type="domain" description="Peptidase M28" evidence="3">
    <location>
        <begin position="81"/>
        <end position="140"/>
    </location>
</feature>